<sequence length="47" mass="5386">MTIAVSDLVRYPQSINTKFVLPELYAGDFRYRDWSEGTISIMTDAVD</sequence>
<protein>
    <submittedName>
        <fullName evidence="1">Uncharacterized protein</fullName>
    </submittedName>
</protein>
<name>E6PWN9_9ZZZZ</name>
<dbReference type="AlphaFoldDB" id="E6PWN9"/>
<gene>
    <name evidence="1" type="ORF">CARN3_0258</name>
</gene>
<comment type="caution">
    <text evidence="1">The sequence shown here is derived from an EMBL/GenBank/DDBJ whole genome shotgun (WGS) entry which is preliminary data.</text>
</comment>
<accession>E6PWN9</accession>
<evidence type="ECO:0000313" key="1">
    <source>
        <dbReference type="EMBL" id="CBH99347.1"/>
    </source>
</evidence>
<proteinExistence type="predicted"/>
<organism evidence="1">
    <name type="scientific">mine drainage metagenome</name>
    <dbReference type="NCBI Taxonomy" id="410659"/>
    <lineage>
        <taxon>unclassified sequences</taxon>
        <taxon>metagenomes</taxon>
        <taxon>ecological metagenomes</taxon>
    </lineage>
</organism>
<reference evidence="1" key="1">
    <citation type="submission" date="2009-10" db="EMBL/GenBank/DDBJ databases">
        <title>Diversity of trophic interactions inside an arsenic-rich microbial ecosystem.</title>
        <authorList>
            <person name="Bertin P.N."/>
            <person name="Heinrich-Salmeron A."/>
            <person name="Pelletier E."/>
            <person name="Goulhen-Chollet F."/>
            <person name="Arsene-Ploetze F."/>
            <person name="Gallien S."/>
            <person name="Calteau A."/>
            <person name="Vallenet D."/>
            <person name="Casiot C."/>
            <person name="Chane-Woon-Ming B."/>
            <person name="Giloteaux L."/>
            <person name="Barakat M."/>
            <person name="Bonnefoy V."/>
            <person name="Bruneel O."/>
            <person name="Chandler M."/>
            <person name="Cleiss J."/>
            <person name="Duran R."/>
            <person name="Elbaz-Poulichet F."/>
            <person name="Fonknechten N."/>
            <person name="Lauga B."/>
            <person name="Mornico D."/>
            <person name="Ortet P."/>
            <person name="Schaeffer C."/>
            <person name="Siguier P."/>
            <person name="Alexander Thil Smith A."/>
            <person name="Van Dorsselaer A."/>
            <person name="Weissenbach J."/>
            <person name="Medigue C."/>
            <person name="Le Paslier D."/>
        </authorList>
    </citation>
    <scope>NUCLEOTIDE SEQUENCE</scope>
</reference>
<dbReference type="EMBL" id="CABN01000005">
    <property type="protein sequence ID" value="CBH99347.1"/>
    <property type="molecule type" value="Genomic_DNA"/>
</dbReference>